<evidence type="ECO:0000313" key="2">
    <source>
        <dbReference type="WBParaSite" id="RSKR_0001048000.1"/>
    </source>
</evidence>
<reference evidence="2" key="1">
    <citation type="submission" date="2016-11" db="UniProtKB">
        <authorList>
            <consortium name="WormBaseParasite"/>
        </authorList>
    </citation>
    <scope>IDENTIFICATION</scope>
    <source>
        <strain evidence="2">KR3021</strain>
    </source>
</reference>
<accession>A0AC35UEE6</accession>
<protein>
    <submittedName>
        <fullName evidence="2">UBIQUITIN_CONJUGAT_2 domain-containing protein</fullName>
    </submittedName>
</protein>
<evidence type="ECO:0000313" key="1">
    <source>
        <dbReference type="Proteomes" id="UP000095286"/>
    </source>
</evidence>
<proteinExistence type="predicted"/>
<name>A0AC35UEE6_9BILA</name>
<dbReference type="WBParaSite" id="RSKR_0001048000.1">
    <property type="protein sequence ID" value="RSKR_0001048000.1"/>
    <property type="gene ID" value="RSKR_0001048000"/>
</dbReference>
<dbReference type="Proteomes" id="UP000095286">
    <property type="component" value="Unplaced"/>
</dbReference>
<organism evidence="1 2">
    <name type="scientific">Rhabditophanes sp. KR3021</name>
    <dbReference type="NCBI Taxonomy" id="114890"/>
    <lineage>
        <taxon>Eukaryota</taxon>
        <taxon>Metazoa</taxon>
        <taxon>Ecdysozoa</taxon>
        <taxon>Nematoda</taxon>
        <taxon>Chromadorea</taxon>
        <taxon>Rhabditida</taxon>
        <taxon>Tylenchina</taxon>
        <taxon>Panagrolaimomorpha</taxon>
        <taxon>Strongyloidoidea</taxon>
        <taxon>Alloionematidae</taxon>
        <taxon>Rhabditophanes</taxon>
    </lineage>
</organism>
<sequence>MACIKKLKEDIGLLKKLFPSGHDLVRVTEATVDEINVTLILPNGEAARICANIAQNYPRVAAIWCSEYEEEELGHILQQLSDEKENVHILMQIHQLIVQYFAFLCIPIPGELEQLISPRHIVEEMDEGQGSDISNEDEREQQQPSEEESVAEEEDDEEYEEEDEDENDGMIYDISEFDSNNEPTTSSARDVFPEAEQETLDKLNILARADRVANRPQLGSTSASDRLMKELKDCYRSIGYKSGLYSLSIIDENLYEWEVKVHAVDSDSPLAQDLIKLKERDEDAALIFRASFKEDYPMSPPFVHVKAPHIENGYVMSGGALCMELLTPSGWSSAYSMDAVITQIGCTLVKGKARIGFDVTPSYTQAKAQSSWSGLVKFHNKSGWYTPPKSDG</sequence>